<dbReference type="Gene3D" id="3.40.50.10240">
    <property type="entry name" value="Thiamin pyrophosphokinase, catalytic domain"/>
    <property type="match status" value="1"/>
</dbReference>
<dbReference type="InterPro" id="IPR036759">
    <property type="entry name" value="TPK_catalytic_sf"/>
</dbReference>
<evidence type="ECO:0000313" key="9">
    <source>
        <dbReference type="Proteomes" id="UP000029846"/>
    </source>
</evidence>
<keyword evidence="4" id="KW-0067">ATP-binding</keyword>
<dbReference type="InterPro" id="IPR006282">
    <property type="entry name" value="Thi_PPkinase"/>
</dbReference>
<dbReference type="PANTHER" id="PTHR41299:SF1">
    <property type="entry name" value="THIAMINE PYROPHOSPHOKINASE"/>
    <property type="match status" value="1"/>
</dbReference>
<reference evidence="7 9" key="1">
    <citation type="submission" date="2014-09" db="EMBL/GenBank/DDBJ databases">
        <authorList>
            <person name="McGinnis J.M."/>
            <person name="Wolfgang W.J."/>
        </authorList>
    </citation>
    <scope>NUCLEOTIDE SEQUENCE [LARGE SCALE GENOMIC DNA]</scope>
    <source>
        <strain evidence="7 9">JCM 14014</strain>
    </source>
</reference>
<evidence type="ECO:0000313" key="7">
    <source>
        <dbReference type="EMBL" id="KGJ03728.1"/>
    </source>
</evidence>
<dbReference type="EMBL" id="FOJO01000017">
    <property type="protein sequence ID" value="SFA57433.1"/>
    <property type="molecule type" value="Genomic_DNA"/>
</dbReference>
<dbReference type="InterPro" id="IPR036371">
    <property type="entry name" value="TPK_B1-bd_sf"/>
</dbReference>
<dbReference type="GO" id="GO:0009229">
    <property type="term" value="P:thiamine diphosphate biosynthetic process"/>
    <property type="evidence" value="ECO:0007669"/>
    <property type="project" value="InterPro"/>
</dbReference>
<evidence type="ECO:0000256" key="5">
    <source>
        <dbReference type="NCBIfam" id="TIGR01378"/>
    </source>
</evidence>
<evidence type="ECO:0000256" key="4">
    <source>
        <dbReference type="ARBA" id="ARBA00022840"/>
    </source>
</evidence>
<feature type="domain" description="Thiamin pyrophosphokinase thiamin-binding" evidence="6">
    <location>
        <begin position="129"/>
        <end position="198"/>
    </location>
</feature>
<dbReference type="CDD" id="cd07995">
    <property type="entry name" value="TPK"/>
    <property type="match status" value="1"/>
</dbReference>
<dbReference type="RefSeq" id="WP_036741943.1">
    <property type="nucleotide sequence ID" value="NZ_FOJO01000017.1"/>
</dbReference>
<name>A0A099F0F2_9RHOB</name>
<dbReference type="OrthoDB" id="7057856at2"/>
<evidence type="ECO:0000256" key="2">
    <source>
        <dbReference type="ARBA" id="ARBA00022741"/>
    </source>
</evidence>
<dbReference type="EMBL" id="JRKN01000018">
    <property type="protein sequence ID" value="KGJ03728.1"/>
    <property type="molecule type" value="Genomic_DNA"/>
</dbReference>
<evidence type="ECO:0000259" key="6">
    <source>
        <dbReference type="SMART" id="SM00983"/>
    </source>
</evidence>
<dbReference type="GO" id="GO:0004788">
    <property type="term" value="F:thiamine diphosphokinase activity"/>
    <property type="evidence" value="ECO:0007669"/>
    <property type="project" value="UniProtKB-UniRule"/>
</dbReference>
<dbReference type="NCBIfam" id="TIGR01378">
    <property type="entry name" value="thi_PPkinase"/>
    <property type="match status" value="1"/>
</dbReference>
<dbReference type="EC" id="2.7.6.2" evidence="5"/>
<dbReference type="InterPro" id="IPR007373">
    <property type="entry name" value="Thiamin_PyroPKinase_B1-bd"/>
</dbReference>
<gene>
    <name evidence="7" type="ORF">IT41_13165</name>
    <name evidence="8" type="ORF">SAMN04487972_11754</name>
</gene>
<reference evidence="8 10" key="3">
    <citation type="submission" date="2016-10" db="EMBL/GenBank/DDBJ databases">
        <authorList>
            <person name="de Groot N.N."/>
        </authorList>
    </citation>
    <scope>NUCLEOTIDE SEQUENCE [LARGE SCALE GENOMIC DNA]</scope>
    <source>
        <strain evidence="8 10">CGMCC 1.6117</strain>
    </source>
</reference>
<dbReference type="InterPro" id="IPR007371">
    <property type="entry name" value="TPK_catalytic"/>
</dbReference>
<dbReference type="PANTHER" id="PTHR41299">
    <property type="entry name" value="THIAMINE PYROPHOSPHOKINASE"/>
    <property type="match status" value="1"/>
</dbReference>
<evidence type="ECO:0000256" key="1">
    <source>
        <dbReference type="ARBA" id="ARBA00022679"/>
    </source>
</evidence>
<dbReference type="Proteomes" id="UP000029846">
    <property type="component" value="Unassembled WGS sequence"/>
</dbReference>
<evidence type="ECO:0000313" key="10">
    <source>
        <dbReference type="Proteomes" id="UP000182312"/>
    </source>
</evidence>
<dbReference type="SUPFAM" id="SSF63999">
    <property type="entry name" value="Thiamin pyrophosphokinase, catalytic domain"/>
    <property type="match status" value="1"/>
</dbReference>
<keyword evidence="2" id="KW-0547">Nucleotide-binding</keyword>
<dbReference type="Proteomes" id="UP000182312">
    <property type="component" value="Unassembled WGS sequence"/>
</dbReference>
<evidence type="ECO:0000313" key="8">
    <source>
        <dbReference type="EMBL" id="SFA57433.1"/>
    </source>
</evidence>
<dbReference type="Pfam" id="PF04263">
    <property type="entry name" value="TPK_catalytic"/>
    <property type="match status" value="1"/>
</dbReference>
<dbReference type="eggNOG" id="COG1564">
    <property type="taxonomic scope" value="Bacteria"/>
</dbReference>
<dbReference type="GO" id="GO:0030975">
    <property type="term" value="F:thiamine binding"/>
    <property type="evidence" value="ECO:0007669"/>
    <property type="project" value="InterPro"/>
</dbReference>
<accession>A0A099F0F2</accession>
<dbReference type="GO" id="GO:0016301">
    <property type="term" value="F:kinase activity"/>
    <property type="evidence" value="ECO:0007669"/>
    <property type="project" value="UniProtKB-KW"/>
</dbReference>
<dbReference type="SUPFAM" id="SSF63862">
    <property type="entry name" value="Thiamin pyrophosphokinase, substrate-binding domain"/>
    <property type="match status" value="1"/>
</dbReference>
<dbReference type="InterPro" id="IPR053149">
    <property type="entry name" value="TPK"/>
</dbReference>
<sequence>MNRLASARPVTLIGGAPLSRDDLDLALAIAPVVAAADGGADTALDHGLTPRAVWGDLDSISDRARAEIPPSILHHVSEQEATDFEKCLSRIDAPLILAIGFSGARQDHFLACLNTLARRIGPPCILIAGDDVIALTPPEIALDLPSGTRLSLFPMGPAQGRSTGLKWPIEGLEFAPQGRSGTSNETTGPVRLEMRGPMLLILPRAHLGALARAL</sequence>
<dbReference type="STRING" id="376733.SAMN04487972_11754"/>
<protein>
    <recommendedName>
        <fullName evidence="5">Thiamine diphosphokinase</fullName>
        <ecNumber evidence="5">2.7.6.2</ecNumber>
    </recommendedName>
</protein>
<dbReference type="Pfam" id="PF04265">
    <property type="entry name" value="TPK_B1_binding"/>
    <property type="match status" value="1"/>
</dbReference>
<dbReference type="GO" id="GO:0006772">
    <property type="term" value="P:thiamine metabolic process"/>
    <property type="evidence" value="ECO:0007669"/>
    <property type="project" value="UniProtKB-UniRule"/>
</dbReference>
<proteinExistence type="predicted"/>
<keyword evidence="3 7" id="KW-0418">Kinase</keyword>
<dbReference type="GO" id="GO:0005524">
    <property type="term" value="F:ATP binding"/>
    <property type="evidence" value="ECO:0007669"/>
    <property type="project" value="UniProtKB-KW"/>
</dbReference>
<reference evidence="7 9" key="2">
    <citation type="submission" date="2014-10" db="EMBL/GenBank/DDBJ databases">
        <title>Paracoccus sanguinis sp. nov., isolated from clinical specimens of New York State patients.</title>
        <authorList>
            <person name="Mingle L.A."/>
            <person name="Cole J.A."/>
            <person name="Lapierre P."/>
            <person name="Musser K.A."/>
        </authorList>
    </citation>
    <scope>NUCLEOTIDE SEQUENCE [LARGE SCALE GENOMIC DNA]</scope>
    <source>
        <strain evidence="7 9">JCM 14014</strain>
    </source>
</reference>
<dbReference type="AlphaFoldDB" id="A0A099F0F2"/>
<organism evidence="7 9">
    <name type="scientific">Paracoccus halophilus</name>
    <dbReference type="NCBI Taxonomy" id="376733"/>
    <lineage>
        <taxon>Bacteria</taxon>
        <taxon>Pseudomonadati</taxon>
        <taxon>Pseudomonadota</taxon>
        <taxon>Alphaproteobacteria</taxon>
        <taxon>Rhodobacterales</taxon>
        <taxon>Paracoccaceae</taxon>
        <taxon>Paracoccus</taxon>
    </lineage>
</organism>
<keyword evidence="9" id="KW-1185">Reference proteome</keyword>
<evidence type="ECO:0000256" key="3">
    <source>
        <dbReference type="ARBA" id="ARBA00022777"/>
    </source>
</evidence>
<dbReference type="SMART" id="SM00983">
    <property type="entry name" value="TPK_B1_binding"/>
    <property type="match status" value="1"/>
</dbReference>
<keyword evidence="1" id="KW-0808">Transferase</keyword>